<dbReference type="PANTHER" id="PTHR33937:SF2">
    <property type="entry name" value="DINITROGENASE IRON-MOLYBDENUM COFACTOR BIOSYNTHESIS DOMAIN-CONTAINING PROTEIN"/>
    <property type="match status" value="1"/>
</dbReference>
<evidence type="ECO:0000313" key="2">
    <source>
        <dbReference type="EMBL" id="OQD59738.1"/>
    </source>
</evidence>
<accession>A0A1V6N4U3</accession>
<name>A0A1V6N4U3_METAZ</name>
<dbReference type="RefSeq" id="WP_080459369.1">
    <property type="nucleotide sequence ID" value="NZ_JXMW01000001.1"/>
</dbReference>
<dbReference type="PANTHER" id="PTHR33937">
    <property type="entry name" value="IRON-MOLYBDENUM PROTEIN-RELATED-RELATED"/>
    <property type="match status" value="1"/>
</dbReference>
<dbReference type="Gene3D" id="3.30.420.130">
    <property type="entry name" value="Dinitrogenase iron-molybdenum cofactor biosynthesis domain"/>
    <property type="match status" value="1"/>
</dbReference>
<organism evidence="2 3">
    <name type="scientific">Methanobrevibacter arboriphilus JCM 13429 = DSM 1125</name>
    <dbReference type="NCBI Taxonomy" id="1300164"/>
    <lineage>
        <taxon>Archaea</taxon>
        <taxon>Methanobacteriati</taxon>
        <taxon>Methanobacteriota</taxon>
        <taxon>Methanomada group</taxon>
        <taxon>Methanobacteria</taxon>
        <taxon>Methanobacteriales</taxon>
        <taxon>Methanobacteriaceae</taxon>
        <taxon>Methanobrevibacter</taxon>
    </lineage>
</organism>
<dbReference type="InterPro" id="IPR036105">
    <property type="entry name" value="DiNase_FeMo-co_biosyn_sf"/>
</dbReference>
<gene>
    <name evidence="2" type="ORF">MBBAR_1c01350</name>
</gene>
<sequence>MRIAVASSDGKNVDLHFGKASSICIFDFDEEGNNKKFIEKRSVEFNPGEKHQWMKTLNAIKDCDVVICVQAGFKSKFGIEESGIKLVEDDGPIDEALNRYIDHYNFMKTPI</sequence>
<dbReference type="Pfam" id="PF02579">
    <property type="entry name" value="Nitro_FeMo-Co"/>
    <property type="match status" value="1"/>
</dbReference>
<dbReference type="AlphaFoldDB" id="A0A1V6N4U3"/>
<reference evidence="2 3" key="1">
    <citation type="submission" date="2014-12" db="EMBL/GenBank/DDBJ databases">
        <title>Genome sequence of Methanobrevibacter arboriphilicus DH1, DSM1125.</title>
        <authorList>
            <person name="Poehlein A."/>
            <person name="Thauer R.K."/>
            <person name="Seedorf H."/>
            <person name="Daniel R."/>
        </authorList>
    </citation>
    <scope>NUCLEOTIDE SEQUENCE [LARGE SCALE GENOMIC DNA]</scope>
    <source>
        <strain evidence="2 3">DH1</strain>
    </source>
</reference>
<dbReference type="Proteomes" id="UP000191661">
    <property type="component" value="Unassembled WGS sequence"/>
</dbReference>
<dbReference type="InterPro" id="IPR051840">
    <property type="entry name" value="NifX/NifY_domain"/>
</dbReference>
<comment type="caution">
    <text evidence="2">The sequence shown here is derived from an EMBL/GenBank/DDBJ whole genome shotgun (WGS) entry which is preliminary data.</text>
</comment>
<dbReference type="SUPFAM" id="SSF53146">
    <property type="entry name" value="Nitrogenase accessory factor-like"/>
    <property type="match status" value="1"/>
</dbReference>
<evidence type="ECO:0000313" key="3">
    <source>
        <dbReference type="Proteomes" id="UP000191661"/>
    </source>
</evidence>
<dbReference type="OrthoDB" id="85838at2157"/>
<feature type="domain" description="Dinitrogenase iron-molybdenum cofactor biosynthesis" evidence="1">
    <location>
        <begin position="9"/>
        <end position="101"/>
    </location>
</feature>
<protein>
    <submittedName>
        <fullName evidence="2">Putative FeMo cofactor biosynthesis protein</fullName>
    </submittedName>
</protein>
<dbReference type="InterPro" id="IPR003731">
    <property type="entry name" value="Di-Nase_FeMo-co_biosynth"/>
</dbReference>
<proteinExistence type="predicted"/>
<dbReference type="EMBL" id="JXMW01000001">
    <property type="protein sequence ID" value="OQD59738.1"/>
    <property type="molecule type" value="Genomic_DNA"/>
</dbReference>
<keyword evidence="3" id="KW-1185">Reference proteome</keyword>
<evidence type="ECO:0000259" key="1">
    <source>
        <dbReference type="Pfam" id="PF02579"/>
    </source>
</evidence>